<sequence length="562" mass="58999">MTLRLSISRAILIFGLVTALGLGAVIATSVYGLSQLKVGGPLYNQIKLGNDLIADILPPPEYVIEAYLEATLVLHDPAQLSAHRDRIAQLKKEYDERHDFWVKSDLDPVLKTKLVDKSDNEVRRFWTAIQQGLLPALAKGDSAAAAKSYAEITARYTAHRAIIDDIVKQTNDKNAATEVAATGRVSTFTLLLWGVSAAVFLVIGAGIFGVAFGVIRPIAQMTEVMKGLAGGDLNVSVPALSRGDEVGAMARAVQVFKDNALRVQSMEHEQASLKLKAEGDRKAAMQQMADGFDSAIGMIIQTVSTASSELESSAGQLTKTAEVTQMLSATVASASEQSSANAQSAAAAAEEMASSVSEISRQVQDSHKISREAVSQVEQTNARIADLAQSASRIGEVVKMISAVAEQTNLLALNATIEAARAGEAGRGFAVVASEVKALAAQTAKATEEISEQIGQMQSATNQSVSAIQEIGGTIGRIAEISQAIAAAVEEQGATTQEISRNVQQAAQGATQVAGSITDVNRGATDTGAASTHVHGLARSLLGQSNHLKGEVEKFLSTVRAA</sequence>
<dbReference type="AlphaFoldDB" id="A0A0R3KVC9"/>
<dbReference type="PRINTS" id="PR00260">
    <property type="entry name" value="CHEMTRNSDUCR"/>
</dbReference>
<proteinExistence type="inferred from homology"/>
<evidence type="ECO:0000259" key="8">
    <source>
        <dbReference type="PROSITE" id="PS50192"/>
    </source>
</evidence>
<dbReference type="Pfam" id="PF00015">
    <property type="entry name" value="MCPsignal"/>
    <property type="match status" value="1"/>
</dbReference>
<accession>A0A0R3KVC9</accession>
<keyword evidence="6" id="KW-1133">Transmembrane helix</keyword>
<dbReference type="RefSeq" id="WP_057850487.1">
    <property type="nucleotide sequence ID" value="NZ_LLXX01000075.1"/>
</dbReference>
<dbReference type="GO" id="GO:0005886">
    <property type="term" value="C:plasma membrane"/>
    <property type="evidence" value="ECO:0007669"/>
    <property type="project" value="UniProtKB-SubCell"/>
</dbReference>
<comment type="similarity">
    <text evidence="4">Belongs to the methyl-accepting chemotaxis (MCP) protein family.</text>
</comment>
<keyword evidence="2" id="KW-1003">Cell membrane</keyword>
<dbReference type="GO" id="GO:0004888">
    <property type="term" value="F:transmembrane signaling receptor activity"/>
    <property type="evidence" value="ECO:0007669"/>
    <property type="project" value="InterPro"/>
</dbReference>
<dbReference type="Gene3D" id="1.10.8.500">
    <property type="entry name" value="HAMP domain in histidine kinase"/>
    <property type="match status" value="1"/>
</dbReference>
<dbReference type="Proteomes" id="UP000051913">
    <property type="component" value="Unassembled WGS sequence"/>
</dbReference>
<dbReference type="PANTHER" id="PTHR32089">
    <property type="entry name" value="METHYL-ACCEPTING CHEMOTAXIS PROTEIN MCPB"/>
    <property type="match status" value="1"/>
</dbReference>
<dbReference type="SMART" id="SM00304">
    <property type="entry name" value="HAMP"/>
    <property type="match status" value="1"/>
</dbReference>
<dbReference type="GO" id="GO:0007165">
    <property type="term" value="P:signal transduction"/>
    <property type="evidence" value="ECO:0007669"/>
    <property type="project" value="UniProtKB-KW"/>
</dbReference>
<dbReference type="InterPro" id="IPR004089">
    <property type="entry name" value="MCPsignal_dom"/>
</dbReference>
<dbReference type="Gene3D" id="1.10.287.950">
    <property type="entry name" value="Methyl-accepting chemotaxis protein"/>
    <property type="match status" value="1"/>
</dbReference>
<evidence type="ECO:0000259" key="7">
    <source>
        <dbReference type="PROSITE" id="PS50111"/>
    </source>
</evidence>
<organism evidence="10 11">
    <name type="scientific">Bradyrhizobium valentinum</name>
    <dbReference type="NCBI Taxonomy" id="1518501"/>
    <lineage>
        <taxon>Bacteria</taxon>
        <taxon>Pseudomonadati</taxon>
        <taxon>Pseudomonadota</taxon>
        <taxon>Alphaproteobacteria</taxon>
        <taxon>Hyphomicrobiales</taxon>
        <taxon>Nitrobacteraceae</taxon>
        <taxon>Bradyrhizobium</taxon>
    </lineage>
</organism>
<evidence type="ECO:0000256" key="5">
    <source>
        <dbReference type="PROSITE-ProRule" id="PRU00284"/>
    </source>
</evidence>
<feature type="domain" description="HAMP" evidence="9">
    <location>
        <begin position="212"/>
        <end position="265"/>
    </location>
</feature>
<comment type="caution">
    <text evidence="10">The sequence shown here is derived from an EMBL/GenBank/DDBJ whole genome shotgun (WGS) entry which is preliminary data.</text>
</comment>
<gene>
    <name evidence="10" type="ORF">CP49_38330</name>
</gene>
<evidence type="ECO:0000256" key="6">
    <source>
        <dbReference type="SAM" id="Phobius"/>
    </source>
</evidence>
<keyword evidence="2" id="KW-0997">Cell inner membrane</keyword>
<keyword evidence="6" id="KW-0472">Membrane</keyword>
<dbReference type="SUPFAM" id="SSF58104">
    <property type="entry name" value="Methyl-accepting chemotaxis protein (MCP) signaling domain"/>
    <property type="match status" value="1"/>
</dbReference>
<dbReference type="InterPro" id="IPR000727">
    <property type="entry name" value="T_SNARE_dom"/>
</dbReference>
<dbReference type="PROSITE" id="PS50192">
    <property type="entry name" value="T_SNARE"/>
    <property type="match status" value="1"/>
</dbReference>
<dbReference type="InterPro" id="IPR004090">
    <property type="entry name" value="Chemotax_Me-accpt_rcpt"/>
</dbReference>
<dbReference type="PROSITE" id="PS50885">
    <property type="entry name" value="HAMP"/>
    <property type="match status" value="1"/>
</dbReference>
<keyword evidence="3 5" id="KW-0807">Transducer</keyword>
<reference evidence="10 11" key="1">
    <citation type="submission" date="2014-03" db="EMBL/GenBank/DDBJ databases">
        <title>Bradyrhizobium valentinum sp. nov., isolated from effective nodules of Lupinus mariae-josephae, a lupine endemic of basic-lime soils in Eastern Spain.</title>
        <authorList>
            <person name="Duran D."/>
            <person name="Rey L."/>
            <person name="Navarro A."/>
            <person name="Busquets A."/>
            <person name="Imperial J."/>
            <person name="Ruiz-Argueso T."/>
        </authorList>
    </citation>
    <scope>NUCLEOTIDE SEQUENCE [LARGE SCALE GENOMIC DNA]</scope>
    <source>
        <strain evidence="10 11">LmjM3</strain>
    </source>
</reference>
<evidence type="ECO:0000256" key="2">
    <source>
        <dbReference type="ARBA" id="ARBA00022519"/>
    </source>
</evidence>
<dbReference type="PROSITE" id="PS50111">
    <property type="entry name" value="CHEMOTAXIS_TRANSDUC_2"/>
    <property type="match status" value="1"/>
</dbReference>
<protein>
    <submittedName>
        <fullName evidence="10">Chemotaxis protein</fullName>
    </submittedName>
</protein>
<dbReference type="OrthoDB" id="3378718at2"/>
<keyword evidence="11" id="KW-1185">Reference proteome</keyword>
<dbReference type="GO" id="GO:0006935">
    <property type="term" value="P:chemotaxis"/>
    <property type="evidence" value="ECO:0007669"/>
    <property type="project" value="InterPro"/>
</dbReference>
<comment type="subcellular location">
    <subcellularLocation>
        <location evidence="1">Cell inner membrane</location>
        <topology evidence="1">Multi-pass membrane protein</topology>
    </subcellularLocation>
</comment>
<dbReference type="Pfam" id="PF00672">
    <property type="entry name" value="HAMP"/>
    <property type="match status" value="1"/>
</dbReference>
<keyword evidence="6" id="KW-0812">Transmembrane</keyword>
<feature type="transmembrane region" description="Helical" evidence="6">
    <location>
        <begin position="190"/>
        <end position="215"/>
    </location>
</feature>
<evidence type="ECO:0000259" key="9">
    <source>
        <dbReference type="PROSITE" id="PS50885"/>
    </source>
</evidence>
<dbReference type="SMART" id="SM00283">
    <property type="entry name" value="MA"/>
    <property type="match status" value="1"/>
</dbReference>
<dbReference type="STRING" id="1518501.CQ10_30475"/>
<dbReference type="EMBL" id="LLXX01000075">
    <property type="protein sequence ID" value="KRR08630.1"/>
    <property type="molecule type" value="Genomic_DNA"/>
</dbReference>
<evidence type="ECO:0000256" key="3">
    <source>
        <dbReference type="ARBA" id="ARBA00023224"/>
    </source>
</evidence>
<dbReference type="InterPro" id="IPR003660">
    <property type="entry name" value="HAMP_dom"/>
</dbReference>
<name>A0A0R3KVC9_9BRAD</name>
<evidence type="ECO:0000313" key="10">
    <source>
        <dbReference type="EMBL" id="KRR08630.1"/>
    </source>
</evidence>
<evidence type="ECO:0000256" key="1">
    <source>
        <dbReference type="ARBA" id="ARBA00004429"/>
    </source>
</evidence>
<feature type="domain" description="Methyl-accepting transducer" evidence="7">
    <location>
        <begin position="299"/>
        <end position="528"/>
    </location>
</feature>
<evidence type="ECO:0000313" key="11">
    <source>
        <dbReference type="Proteomes" id="UP000051913"/>
    </source>
</evidence>
<dbReference type="PANTHER" id="PTHR32089:SF112">
    <property type="entry name" value="LYSOZYME-LIKE PROTEIN-RELATED"/>
    <property type="match status" value="1"/>
</dbReference>
<feature type="domain" description="T-SNARE coiled-coil homology" evidence="8">
    <location>
        <begin position="458"/>
        <end position="520"/>
    </location>
</feature>
<dbReference type="CDD" id="cd06225">
    <property type="entry name" value="HAMP"/>
    <property type="match status" value="1"/>
</dbReference>
<evidence type="ECO:0000256" key="4">
    <source>
        <dbReference type="ARBA" id="ARBA00029447"/>
    </source>
</evidence>